<dbReference type="Proteomes" id="UP000252204">
    <property type="component" value="Unassembled WGS sequence"/>
</dbReference>
<protein>
    <submittedName>
        <fullName evidence="1">Uncharacterized protein</fullName>
    </submittedName>
</protein>
<dbReference type="EMBL" id="QNTU01000010">
    <property type="protein sequence ID" value="RBI66347.1"/>
    <property type="molecule type" value="Genomic_DNA"/>
</dbReference>
<reference evidence="2" key="1">
    <citation type="submission" date="2018-06" db="EMBL/GenBank/DDBJ databases">
        <title>Whole genome sequencing of four bacterial strains from South Shetland trench revealing bio-synthetic gene clusters.</title>
        <authorList>
            <person name="Abdel-Mageed W.M."/>
            <person name="Lehri B."/>
            <person name="Jarmusch S."/>
            <person name="Miranda K."/>
            <person name="Goodfellow M."/>
            <person name="Jaspars M."/>
            <person name="Karlyshev A.V."/>
        </authorList>
    </citation>
    <scope>NUCLEOTIDE SEQUENCE [LARGE SCALE GENOMIC DNA]</scope>
    <source>
        <strain evidence="2">SST4</strain>
    </source>
</reference>
<gene>
    <name evidence="1" type="ORF">DQ400_14990</name>
</gene>
<keyword evidence="2" id="KW-1185">Reference proteome</keyword>
<dbReference type="AlphaFoldDB" id="A0A365TKP4"/>
<evidence type="ECO:0000313" key="1">
    <source>
        <dbReference type="EMBL" id="RBI66347.1"/>
    </source>
</evidence>
<proteinExistence type="predicted"/>
<organism evidence="1 2">
    <name type="scientific">Vreelandella sulfidaeris</name>
    <dbReference type="NCBI Taxonomy" id="115553"/>
    <lineage>
        <taxon>Bacteria</taxon>
        <taxon>Pseudomonadati</taxon>
        <taxon>Pseudomonadota</taxon>
        <taxon>Gammaproteobacteria</taxon>
        <taxon>Oceanospirillales</taxon>
        <taxon>Halomonadaceae</taxon>
        <taxon>Vreelandella</taxon>
    </lineage>
</organism>
<comment type="caution">
    <text evidence="1">The sequence shown here is derived from an EMBL/GenBank/DDBJ whole genome shotgun (WGS) entry which is preliminary data.</text>
</comment>
<accession>A0A365TKP4</accession>
<evidence type="ECO:0000313" key="2">
    <source>
        <dbReference type="Proteomes" id="UP000252204"/>
    </source>
</evidence>
<name>A0A365TKP4_9GAMM</name>
<sequence>MAWHTLTPVGQPLASILLALRSSVGSSASGPKADRYLNGVRGCVTFIQTVSIFKHGKHQAACSKGMAFEGIQNFEI</sequence>